<sequence length="51" mass="5881">MYTHIDQMEPAMAYVPYQNFTTTYDLGYALQVGTVFPQLCKPFCGKRGKQK</sequence>
<keyword evidence="2" id="KW-1185">Reference proteome</keyword>
<comment type="caution">
    <text evidence="1">The sequence shown here is derived from an EMBL/GenBank/DDBJ whole genome shotgun (WGS) entry which is preliminary data.</text>
</comment>
<dbReference type="Pfam" id="PF11007">
    <property type="entry name" value="CotJA"/>
    <property type="match status" value="1"/>
</dbReference>
<protein>
    <submittedName>
        <fullName evidence="1">Spore coat associated protein CotJA</fullName>
    </submittedName>
</protein>
<reference evidence="1 2" key="1">
    <citation type="submission" date="2020-08" db="EMBL/GenBank/DDBJ databases">
        <title>Genome public.</title>
        <authorList>
            <person name="Liu C."/>
            <person name="Sun Q."/>
        </authorList>
    </citation>
    <scope>NUCLEOTIDE SEQUENCE [LARGE SCALE GENOMIC DNA]</scope>
    <source>
        <strain evidence="1 2">27-44</strain>
    </source>
</reference>
<accession>A0ABR7I3C7</accession>
<name>A0ABR7I3C7_9FIRM</name>
<dbReference type="InterPro" id="IPR020256">
    <property type="entry name" value="Spore_coat_CotJA"/>
</dbReference>
<evidence type="ECO:0000313" key="2">
    <source>
        <dbReference type="Proteomes" id="UP000633936"/>
    </source>
</evidence>
<evidence type="ECO:0000313" key="1">
    <source>
        <dbReference type="EMBL" id="MBC5741005.1"/>
    </source>
</evidence>
<organism evidence="1 2">
    <name type="scientific">Blautia intestinalis</name>
    <dbReference type="NCBI Taxonomy" id="2763028"/>
    <lineage>
        <taxon>Bacteria</taxon>
        <taxon>Bacillati</taxon>
        <taxon>Bacillota</taxon>
        <taxon>Clostridia</taxon>
        <taxon>Lachnospirales</taxon>
        <taxon>Lachnospiraceae</taxon>
        <taxon>Blautia</taxon>
    </lineage>
</organism>
<gene>
    <name evidence="1" type="ORF">H8Z79_11215</name>
</gene>
<dbReference type="EMBL" id="JACOQE010000006">
    <property type="protein sequence ID" value="MBC5741005.1"/>
    <property type="molecule type" value="Genomic_DNA"/>
</dbReference>
<proteinExistence type="predicted"/>
<dbReference type="Proteomes" id="UP000633936">
    <property type="component" value="Unassembled WGS sequence"/>
</dbReference>